<keyword evidence="1" id="KW-0732">Signal</keyword>
<reference evidence="2 3" key="1">
    <citation type="submission" date="2016-10" db="EMBL/GenBank/DDBJ databases">
        <authorList>
            <person name="de Groot N.N."/>
        </authorList>
    </citation>
    <scope>NUCLEOTIDE SEQUENCE [LARGE SCALE GENOMIC DNA]</scope>
    <source>
        <strain evidence="2 3">DSM 22274</strain>
    </source>
</reference>
<dbReference type="AlphaFoldDB" id="A0A1H5L0U6"/>
<evidence type="ECO:0000313" key="3">
    <source>
        <dbReference type="Proteomes" id="UP000182725"/>
    </source>
</evidence>
<name>A0A1H5L0U6_9MICC</name>
<dbReference type="RefSeq" id="WP_074711654.1">
    <property type="nucleotide sequence ID" value="NZ_FNTV01000001.1"/>
</dbReference>
<protein>
    <submittedName>
        <fullName evidence="2">Uncharacterized protein</fullName>
    </submittedName>
</protein>
<evidence type="ECO:0000313" key="2">
    <source>
        <dbReference type="EMBL" id="SEE69818.1"/>
    </source>
</evidence>
<organism evidence="2 3">
    <name type="scientific">Arthrobacter alpinus</name>
    <dbReference type="NCBI Taxonomy" id="656366"/>
    <lineage>
        <taxon>Bacteria</taxon>
        <taxon>Bacillati</taxon>
        <taxon>Actinomycetota</taxon>
        <taxon>Actinomycetes</taxon>
        <taxon>Micrococcales</taxon>
        <taxon>Micrococcaceae</taxon>
        <taxon>Arthrobacter</taxon>
    </lineage>
</organism>
<dbReference type="EMBL" id="FNTV01000001">
    <property type="protein sequence ID" value="SEE69818.1"/>
    <property type="molecule type" value="Genomic_DNA"/>
</dbReference>
<proteinExistence type="predicted"/>
<gene>
    <name evidence="2" type="ORF">SAMN04489740_2224</name>
</gene>
<evidence type="ECO:0000256" key="1">
    <source>
        <dbReference type="SAM" id="SignalP"/>
    </source>
</evidence>
<dbReference type="Proteomes" id="UP000182725">
    <property type="component" value="Unassembled WGS sequence"/>
</dbReference>
<feature type="signal peptide" evidence="1">
    <location>
        <begin position="1"/>
        <end position="19"/>
    </location>
</feature>
<accession>A0A1H5L0U6</accession>
<sequence>MRSMAFSLRFLLLTITAFAMIVTGGISAQAAALDPVTVQQSMFGQSTGQASTALESVSTALTGCVPGRDKTRVECNAVTPSPAHLRHTPANANTGFAGRTQTDIFGALLFGRIPSALTHLDLGIVRT</sequence>
<feature type="chain" id="PRO_5039427002" evidence="1">
    <location>
        <begin position="20"/>
        <end position="127"/>
    </location>
</feature>